<dbReference type="Pfam" id="PF06827">
    <property type="entry name" value="zf-FPG_IleRS"/>
    <property type="match status" value="1"/>
</dbReference>
<comment type="caution">
    <text evidence="15">Lacks conserved residue(s) required for the propagation of feature annotation.</text>
</comment>
<dbReference type="InterPro" id="IPR035937">
    <property type="entry name" value="FPG_N"/>
</dbReference>
<dbReference type="PROSITE" id="PS01242">
    <property type="entry name" value="ZF_FPG_1"/>
    <property type="match status" value="1"/>
</dbReference>
<evidence type="ECO:0000256" key="1">
    <source>
        <dbReference type="ARBA" id="ARBA00001668"/>
    </source>
</evidence>
<feature type="active site" description="Proton donor; for delta-elimination activity" evidence="15">
    <location>
        <position position="260"/>
    </location>
</feature>
<dbReference type="InterPro" id="IPR012319">
    <property type="entry name" value="FPG_cat"/>
</dbReference>
<dbReference type="KEGG" id="pbf:CFX0092_A2010"/>
<dbReference type="CDD" id="cd08966">
    <property type="entry name" value="EcFpg-like_N"/>
    <property type="match status" value="1"/>
</dbReference>
<comment type="function">
    <text evidence="15">Involved in base excision repair of DNA damaged by oxidation or by mutagenic agents. Acts as DNA glycosylase that recognizes and removes damaged bases. Has a preference for oxidized purines, such as 7,8-dihydro-8-oxoguanine (8-oxoG). Has AP (apurinic/apyrimidinic) lyase activity and introduces nicks in the DNA strand. Cleaves the DNA backbone by beta-delta elimination to generate a single-strand break at the site of the removed base with both 3'- and 5'-phosphates.</text>
</comment>
<dbReference type="InterPro" id="IPR010663">
    <property type="entry name" value="Znf_FPG/IleRS"/>
</dbReference>
<dbReference type="RefSeq" id="WP_095043317.1">
    <property type="nucleotide sequence ID" value="NZ_LN890655.1"/>
</dbReference>
<dbReference type="Pfam" id="PF01149">
    <property type="entry name" value="Fapy_DNA_glyco"/>
    <property type="match status" value="1"/>
</dbReference>
<dbReference type="GO" id="GO:0006284">
    <property type="term" value="P:base-excision repair"/>
    <property type="evidence" value="ECO:0007669"/>
    <property type="project" value="InterPro"/>
</dbReference>
<comment type="similarity">
    <text evidence="2 15">Belongs to the FPG family.</text>
</comment>
<dbReference type="InterPro" id="IPR020629">
    <property type="entry name" value="FPG_Glyclase"/>
</dbReference>
<feature type="domain" description="Formamidopyrimidine-DNA glycosylase catalytic" evidence="17">
    <location>
        <begin position="2"/>
        <end position="115"/>
    </location>
</feature>
<evidence type="ECO:0000256" key="2">
    <source>
        <dbReference type="ARBA" id="ARBA00009409"/>
    </source>
</evidence>
<dbReference type="GO" id="GO:0008270">
    <property type="term" value="F:zinc ion binding"/>
    <property type="evidence" value="ECO:0007669"/>
    <property type="project" value="UniProtKB-UniRule"/>
</dbReference>
<dbReference type="FunFam" id="1.10.8.50:FF:000003">
    <property type="entry name" value="Formamidopyrimidine-DNA glycosylase"/>
    <property type="match status" value="1"/>
</dbReference>
<comment type="catalytic activity">
    <reaction evidence="1 15">
        <text>Hydrolysis of DNA containing ring-opened 7-methylguanine residues, releasing 2,6-diamino-4-hydroxy-5-(N-methyl)formamidopyrimidine.</text>
        <dbReference type="EC" id="3.2.2.23"/>
    </reaction>
</comment>
<keyword evidence="13 15" id="KW-0326">Glycosidase</keyword>
<dbReference type="GO" id="GO:0003690">
    <property type="term" value="F:double-stranded DNA binding"/>
    <property type="evidence" value="ECO:0007669"/>
    <property type="project" value="UniProtKB-ARBA"/>
</dbReference>
<evidence type="ECO:0000256" key="10">
    <source>
        <dbReference type="ARBA" id="ARBA00023204"/>
    </source>
</evidence>
<evidence type="ECO:0000256" key="14">
    <source>
        <dbReference type="ARBA" id="ARBA00044632"/>
    </source>
</evidence>
<keyword evidence="11 15" id="KW-0456">Lyase</keyword>
<dbReference type="InterPro" id="IPR015887">
    <property type="entry name" value="DNA_glyclase_Znf_dom_DNA_BS"/>
</dbReference>
<dbReference type="HAMAP" id="MF_00103">
    <property type="entry name" value="Fapy_DNA_glycosyl"/>
    <property type="match status" value="1"/>
</dbReference>
<evidence type="ECO:0000256" key="8">
    <source>
        <dbReference type="ARBA" id="ARBA00022833"/>
    </source>
</evidence>
<dbReference type="PROSITE" id="PS51066">
    <property type="entry name" value="ZF_FPG_2"/>
    <property type="match status" value="1"/>
</dbReference>
<name>A0A160T488_9CHLR</name>
<dbReference type="InterPro" id="IPR015886">
    <property type="entry name" value="H2TH_FPG"/>
</dbReference>
<dbReference type="Pfam" id="PF06831">
    <property type="entry name" value="H2TH"/>
    <property type="match status" value="1"/>
</dbReference>
<comment type="catalytic activity">
    <reaction evidence="14 15">
        <text>2'-deoxyribonucleotide-(2'-deoxyribose 5'-phosphate)-2'-deoxyribonucleotide-DNA = a 3'-end 2'-deoxyribonucleotide-(2,3-dehydro-2,3-deoxyribose 5'-phosphate)-DNA + a 5'-end 5'-phospho-2'-deoxyribonucleoside-DNA + H(+)</text>
        <dbReference type="Rhea" id="RHEA:66592"/>
        <dbReference type="Rhea" id="RHEA-COMP:13180"/>
        <dbReference type="Rhea" id="RHEA-COMP:16897"/>
        <dbReference type="Rhea" id="RHEA-COMP:17067"/>
        <dbReference type="ChEBI" id="CHEBI:15378"/>
        <dbReference type="ChEBI" id="CHEBI:136412"/>
        <dbReference type="ChEBI" id="CHEBI:157695"/>
        <dbReference type="ChEBI" id="CHEBI:167181"/>
        <dbReference type="EC" id="4.2.99.18"/>
    </reaction>
</comment>
<feature type="active site" description="Schiff-base intermediate with DNA" evidence="15">
    <location>
        <position position="2"/>
    </location>
</feature>
<organism evidence="18 19">
    <name type="scientific">Candidatus Promineifilum breve</name>
    <dbReference type="NCBI Taxonomy" id="1806508"/>
    <lineage>
        <taxon>Bacteria</taxon>
        <taxon>Bacillati</taxon>
        <taxon>Chloroflexota</taxon>
        <taxon>Ardenticatenia</taxon>
        <taxon>Candidatus Promineifilales</taxon>
        <taxon>Candidatus Promineifilaceae</taxon>
        <taxon>Candidatus Promineifilum</taxon>
    </lineage>
</organism>
<dbReference type="EC" id="3.2.2.23" evidence="15"/>
<dbReference type="SMART" id="SM00898">
    <property type="entry name" value="Fapy_DNA_glyco"/>
    <property type="match status" value="1"/>
</dbReference>
<dbReference type="InterPro" id="IPR010979">
    <property type="entry name" value="Ribosomal_uS13-like_H2TH"/>
</dbReference>
<dbReference type="SUPFAM" id="SSF57716">
    <property type="entry name" value="Glucocorticoid receptor-like (DNA-binding domain)"/>
    <property type="match status" value="1"/>
</dbReference>
<dbReference type="PROSITE" id="PS51068">
    <property type="entry name" value="FPG_CAT"/>
    <property type="match status" value="1"/>
</dbReference>
<gene>
    <name evidence="15 18" type="primary">mutM</name>
    <name evidence="15" type="synonym">fpg</name>
    <name evidence="18" type="ORF">CFX0092_A2010</name>
</gene>
<keyword evidence="4 15" id="KW-0479">Metal-binding</keyword>
<accession>A0A160T488</accession>
<evidence type="ECO:0000256" key="4">
    <source>
        <dbReference type="ARBA" id="ARBA00022723"/>
    </source>
</evidence>
<proteinExistence type="inferred from homology"/>
<dbReference type="PANTHER" id="PTHR22993">
    <property type="entry name" value="FORMAMIDOPYRIMIDINE-DNA GLYCOSYLASE"/>
    <property type="match status" value="1"/>
</dbReference>
<evidence type="ECO:0000259" key="16">
    <source>
        <dbReference type="PROSITE" id="PS51066"/>
    </source>
</evidence>
<dbReference type="GO" id="GO:0003684">
    <property type="term" value="F:damaged DNA binding"/>
    <property type="evidence" value="ECO:0007669"/>
    <property type="project" value="InterPro"/>
</dbReference>
<dbReference type="GO" id="GO:0034039">
    <property type="term" value="F:8-oxo-7,8-dihydroguanine DNA N-glycosylase activity"/>
    <property type="evidence" value="ECO:0007669"/>
    <property type="project" value="TreeGrafter"/>
</dbReference>
<evidence type="ECO:0000256" key="5">
    <source>
        <dbReference type="ARBA" id="ARBA00022763"/>
    </source>
</evidence>
<feature type="domain" description="FPG-type" evidence="16">
    <location>
        <begin position="236"/>
        <end position="270"/>
    </location>
</feature>
<keyword evidence="9 15" id="KW-0238">DNA-binding</keyword>
<keyword evidence="8 15" id="KW-0862">Zinc</keyword>
<dbReference type="PANTHER" id="PTHR22993:SF9">
    <property type="entry name" value="FORMAMIDOPYRIMIDINE-DNA GLYCOSYLASE"/>
    <property type="match status" value="1"/>
</dbReference>
<dbReference type="OrthoDB" id="9800855at2"/>
<comment type="subunit">
    <text evidence="3 15">Monomer.</text>
</comment>
<evidence type="ECO:0000313" key="19">
    <source>
        <dbReference type="Proteomes" id="UP000215027"/>
    </source>
</evidence>
<evidence type="ECO:0000256" key="13">
    <source>
        <dbReference type="ARBA" id="ARBA00023295"/>
    </source>
</evidence>
<dbReference type="EC" id="4.2.99.18" evidence="15"/>
<keyword evidence="6 15" id="KW-0863">Zinc-finger</keyword>
<evidence type="ECO:0000256" key="12">
    <source>
        <dbReference type="ARBA" id="ARBA00023268"/>
    </source>
</evidence>
<dbReference type="GO" id="GO:0140078">
    <property type="term" value="F:class I DNA-(apurinic or apyrimidinic site) endonuclease activity"/>
    <property type="evidence" value="ECO:0007669"/>
    <property type="project" value="UniProtKB-EC"/>
</dbReference>
<sequence length="270" mass="30057">MPELPEVETFVRALRRPLVGRTITGARNDWPRHVVVPRPDELRERVTGRRIEAIDRRGKYLVFSLSDDETLIIHLKMTGHLSVVPAHTPPDPYAHTVFELDDGHELRFRDPRKFGRVYLVHDPADVLAPLGPEPLPDEFTAGELAARLAGRKRVLKPLLLDQTFIAGIGNIYADEALHDARLLPTRRSDTLTAEEIVALHAAIRNVLALGIDREGASISSYVKADGEKGDMQNAVAVFRRTGQSCYTCGGPIERIVLGGRSTHFCPNCQR</sequence>
<dbReference type="SUPFAM" id="SSF81624">
    <property type="entry name" value="N-terminal domain of MutM-like DNA repair proteins"/>
    <property type="match status" value="1"/>
</dbReference>
<dbReference type="Proteomes" id="UP000215027">
    <property type="component" value="Chromosome I"/>
</dbReference>
<keyword evidence="12 15" id="KW-0511">Multifunctional enzyme</keyword>
<keyword evidence="19" id="KW-1185">Reference proteome</keyword>
<dbReference type="AlphaFoldDB" id="A0A160T488"/>
<comment type="cofactor">
    <cofactor evidence="15">
        <name>Zn(2+)</name>
        <dbReference type="ChEBI" id="CHEBI:29105"/>
    </cofactor>
    <text evidence="15">Binds 1 zinc ion per subunit.</text>
</comment>
<feature type="binding site" evidence="15">
    <location>
        <position position="151"/>
    </location>
    <ligand>
        <name>DNA</name>
        <dbReference type="ChEBI" id="CHEBI:16991"/>
    </ligand>
</feature>
<dbReference type="EMBL" id="LN890655">
    <property type="protein sequence ID" value="CUS03888.2"/>
    <property type="molecule type" value="Genomic_DNA"/>
</dbReference>
<dbReference type="SMART" id="SM01232">
    <property type="entry name" value="H2TH"/>
    <property type="match status" value="1"/>
</dbReference>
<dbReference type="NCBIfam" id="NF002211">
    <property type="entry name" value="PRK01103.1"/>
    <property type="match status" value="1"/>
</dbReference>
<feature type="active site" description="Proton donor; for beta-elimination activity" evidence="15">
    <location>
        <position position="59"/>
    </location>
</feature>
<keyword evidence="7 15" id="KW-0378">Hydrolase</keyword>
<evidence type="ECO:0000256" key="11">
    <source>
        <dbReference type="ARBA" id="ARBA00023239"/>
    </source>
</evidence>
<keyword evidence="5 15" id="KW-0227">DNA damage</keyword>
<feature type="binding site" evidence="15">
    <location>
        <position position="112"/>
    </location>
    <ligand>
        <name>DNA</name>
        <dbReference type="ChEBI" id="CHEBI:16991"/>
    </ligand>
</feature>
<feature type="active site" description="Proton donor" evidence="15">
    <location>
        <position position="3"/>
    </location>
</feature>
<dbReference type="NCBIfam" id="TIGR00577">
    <property type="entry name" value="fpg"/>
    <property type="match status" value="1"/>
</dbReference>
<keyword evidence="10 15" id="KW-0234">DNA repair</keyword>
<evidence type="ECO:0000256" key="7">
    <source>
        <dbReference type="ARBA" id="ARBA00022801"/>
    </source>
</evidence>
<dbReference type="SUPFAM" id="SSF46946">
    <property type="entry name" value="S13-like H2TH domain"/>
    <property type="match status" value="1"/>
</dbReference>
<evidence type="ECO:0000313" key="18">
    <source>
        <dbReference type="EMBL" id="CUS03888.2"/>
    </source>
</evidence>
<protein>
    <recommendedName>
        <fullName evidence="15">Formamidopyrimidine-DNA glycosylase</fullName>
        <shortName evidence="15">Fapy-DNA glycosylase</shortName>
        <ecNumber evidence="15">3.2.2.23</ecNumber>
    </recommendedName>
    <alternativeName>
        <fullName evidence="15">DNA-(apurinic or apyrimidinic site) lyase MutM</fullName>
        <shortName evidence="15">AP lyase MutM</shortName>
        <ecNumber evidence="15">4.2.99.18</ecNumber>
    </alternativeName>
</protein>
<dbReference type="InterPro" id="IPR000214">
    <property type="entry name" value="Znf_DNA_glyclase/AP_lyase"/>
</dbReference>
<reference evidence="18" key="1">
    <citation type="submission" date="2016-01" db="EMBL/GenBank/DDBJ databases">
        <authorList>
            <person name="Mcilroy J.S."/>
            <person name="Karst M S."/>
            <person name="Albertsen M."/>
        </authorList>
    </citation>
    <scope>NUCLEOTIDE SEQUENCE</scope>
    <source>
        <strain evidence="18">Cfx-K</strain>
    </source>
</reference>
<evidence type="ECO:0000259" key="17">
    <source>
        <dbReference type="PROSITE" id="PS51068"/>
    </source>
</evidence>
<evidence type="ECO:0000256" key="3">
    <source>
        <dbReference type="ARBA" id="ARBA00011245"/>
    </source>
</evidence>
<dbReference type="Gene3D" id="1.10.8.50">
    <property type="match status" value="1"/>
</dbReference>
<evidence type="ECO:0000256" key="15">
    <source>
        <dbReference type="HAMAP-Rule" id="MF_00103"/>
    </source>
</evidence>
<evidence type="ECO:0000256" key="6">
    <source>
        <dbReference type="ARBA" id="ARBA00022771"/>
    </source>
</evidence>
<dbReference type="Gene3D" id="3.20.190.10">
    <property type="entry name" value="MutM-like, N-terminal"/>
    <property type="match status" value="1"/>
</dbReference>
<evidence type="ECO:0000256" key="9">
    <source>
        <dbReference type="ARBA" id="ARBA00023125"/>
    </source>
</evidence>